<dbReference type="InterPro" id="IPR000160">
    <property type="entry name" value="GGDEF_dom"/>
</dbReference>
<dbReference type="GO" id="GO:1902201">
    <property type="term" value="P:negative regulation of bacterial-type flagellum-dependent cell motility"/>
    <property type="evidence" value="ECO:0007669"/>
    <property type="project" value="TreeGrafter"/>
</dbReference>
<dbReference type="InterPro" id="IPR029787">
    <property type="entry name" value="Nucleotide_cyclase"/>
</dbReference>
<evidence type="ECO:0000313" key="7">
    <source>
        <dbReference type="Proteomes" id="UP000427716"/>
    </source>
</evidence>
<dbReference type="PROSITE" id="PS50887">
    <property type="entry name" value="GGDEF"/>
    <property type="match status" value="1"/>
</dbReference>
<dbReference type="Gene3D" id="3.30.70.270">
    <property type="match status" value="1"/>
</dbReference>
<dbReference type="KEGG" id="ghl:GM160_06780"/>
<evidence type="ECO:0000256" key="2">
    <source>
        <dbReference type="ARBA" id="ARBA00012528"/>
    </source>
</evidence>
<reference evidence="6 7" key="1">
    <citation type="submission" date="2019-11" db="EMBL/GenBank/DDBJ databases">
        <authorList>
            <person name="Zhang J."/>
            <person name="Sun C."/>
        </authorList>
    </citation>
    <scope>NUCLEOTIDE SEQUENCE [LARGE SCALE GENOMIC DNA]</scope>
    <source>
        <strain evidence="7">sp2</strain>
    </source>
</reference>
<feature type="domain" description="GGDEF" evidence="5">
    <location>
        <begin position="212"/>
        <end position="347"/>
    </location>
</feature>
<dbReference type="EC" id="2.7.7.65" evidence="2"/>
<accession>A0A6I6CW80</accession>
<dbReference type="InterPro" id="IPR050469">
    <property type="entry name" value="Diguanylate_Cyclase"/>
</dbReference>
<keyword evidence="7" id="KW-1185">Reference proteome</keyword>
<name>A0A6I6CW80_9GAMM</name>
<dbReference type="AlphaFoldDB" id="A0A6I6CW80"/>
<dbReference type="PANTHER" id="PTHR45138">
    <property type="entry name" value="REGULATORY COMPONENTS OF SENSORY TRANSDUCTION SYSTEM"/>
    <property type="match status" value="1"/>
</dbReference>
<protein>
    <recommendedName>
        <fullName evidence="2">diguanylate cyclase</fullName>
        <ecNumber evidence="2">2.7.7.65</ecNumber>
    </recommendedName>
</protein>
<sequence length="366" mass="41049">MRRNRPERHMFDYTHDRGQASEIMRMVLSQLAELGLPPTPVYITLFYERALKRDASLTKDMDDAINSSKGLTQEIAQDLFDTHVLNGALKQMTRAQDIMLRVMRNMMLQMLNTGNEFSNFASTLGDFVRQIDRSESVEALRALTEEVMEDTRHVEKSALESSDQMNSAGDQIAKLRKELESARRDARTDPLTGLPNRRGLNDLLQKQISAGEPGAFLLADIDHFKQINDNYGHLVGDKILRFIARTLKEHVKGQDQVLRYGGEEFAIVLPDTPTEGAKAVANKLRNIISQSKLRLAESGRELGELTISIGLTNVIPQDYADSIIQRADDALLAAKRKGRDRVIHNPADPDATGPDTLIDEQNNTTI</sequence>
<dbReference type="FunFam" id="3.30.70.270:FF:000001">
    <property type="entry name" value="Diguanylate cyclase domain protein"/>
    <property type="match status" value="1"/>
</dbReference>
<dbReference type="InterPro" id="IPR043128">
    <property type="entry name" value="Rev_trsase/Diguanyl_cyclase"/>
</dbReference>
<dbReference type="GO" id="GO:0052621">
    <property type="term" value="F:diguanylate cyclase activity"/>
    <property type="evidence" value="ECO:0007669"/>
    <property type="project" value="UniProtKB-EC"/>
</dbReference>
<dbReference type="CDD" id="cd01949">
    <property type="entry name" value="GGDEF"/>
    <property type="match status" value="1"/>
</dbReference>
<proteinExistence type="predicted"/>
<dbReference type="PANTHER" id="PTHR45138:SF9">
    <property type="entry name" value="DIGUANYLATE CYCLASE DGCM-RELATED"/>
    <property type="match status" value="1"/>
</dbReference>
<dbReference type="Pfam" id="PF00990">
    <property type="entry name" value="GGDEF"/>
    <property type="match status" value="1"/>
</dbReference>
<evidence type="ECO:0000256" key="3">
    <source>
        <dbReference type="ARBA" id="ARBA00034247"/>
    </source>
</evidence>
<organism evidence="6 7">
    <name type="scientific">Guyparkeria halophila</name>
    <dbReference type="NCBI Taxonomy" id="47960"/>
    <lineage>
        <taxon>Bacteria</taxon>
        <taxon>Pseudomonadati</taxon>
        <taxon>Pseudomonadota</taxon>
        <taxon>Gammaproteobacteria</taxon>
        <taxon>Chromatiales</taxon>
        <taxon>Thioalkalibacteraceae</taxon>
        <taxon>Guyparkeria</taxon>
    </lineage>
</organism>
<dbReference type="EMBL" id="CP046415">
    <property type="protein sequence ID" value="QGT78626.1"/>
    <property type="molecule type" value="Genomic_DNA"/>
</dbReference>
<feature type="region of interest" description="Disordered" evidence="4">
    <location>
        <begin position="342"/>
        <end position="366"/>
    </location>
</feature>
<dbReference type="GO" id="GO:0043709">
    <property type="term" value="P:cell adhesion involved in single-species biofilm formation"/>
    <property type="evidence" value="ECO:0007669"/>
    <property type="project" value="TreeGrafter"/>
</dbReference>
<dbReference type="SUPFAM" id="SSF55073">
    <property type="entry name" value="Nucleotide cyclase"/>
    <property type="match status" value="1"/>
</dbReference>
<dbReference type="SMART" id="SM00267">
    <property type="entry name" value="GGDEF"/>
    <property type="match status" value="1"/>
</dbReference>
<dbReference type="NCBIfam" id="TIGR00254">
    <property type="entry name" value="GGDEF"/>
    <property type="match status" value="1"/>
</dbReference>
<comment type="cofactor">
    <cofactor evidence="1">
        <name>Mg(2+)</name>
        <dbReference type="ChEBI" id="CHEBI:18420"/>
    </cofactor>
</comment>
<evidence type="ECO:0000256" key="4">
    <source>
        <dbReference type="SAM" id="MobiDB-lite"/>
    </source>
</evidence>
<gene>
    <name evidence="6" type="ORF">GM160_06780</name>
</gene>
<comment type="catalytic activity">
    <reaction evidence="3">
        <text>2 GTP = 3',3'-c-di-GMP + 2 diphosphate</text>
        <dbReference type="Rhea" id="RHEA:24898"/>
        <dbReference type="ChEBI" id="CHEBI:33019"/>
        <dbReference type="ChEBI" id="CHEBI:37565"/>
        <dbReference type="ChEBI" id="CHEBI:58805"/>
        <dbReference type="EC" id="2.7.7.65"/>
    </reaction>
</comment>
<evidence type="ECO:0000256" key="1">
    <source>
        <dbReference type="ARBA" id="ARBA00001946"/>
    </source>
</evidence>
<evidence type="ECO:0000313" key="6">
    <source>
        <dbReference type="EMBL" id="QGT78626.1"/>
    </source>
</evidence>
<evidence type="ECO:0000259" key="5">
    <source>
        <dbReference type="PROSITE" id="PS50887"/>
    </source>
</evidence>
<dbReference type="GO" id="GO:0005886">
    <property type="term" value="C:plasma membrane"/>
    <property type="evidence" value="ECO:0007669"/>
    <property type="project" value="TreeGrafter"/>
</dbReference>
<dbReference type="Proteomes" id="UP000427716">
    <property type="component" value="Chromosome"/>
</dbReference>